<organism evidence="10 11">
    <name type="scientific">Borrelia hermsii HS1</name>
    <dbReference type="NCBI Taxonomy" id="1867252"/>
    <lineage>
        <taxon>Bacteria</taxon>
        <taxon>Pseudomonadati</taxon>
        <taxon>Spirochaetota</taxon>
        <taxon>Spirochaetia</taxon>
        <taxon>Spirochaetales</taxon>
        <taxon>Borreliaceae</taxon>
        <taxon>Borrelia</taxon>
    </lineage>
</organism>
<evidence type="ECO:0000313" key="11">
    <source>
        <dbReference type="Proteomes" id="UP000078430"/>
    </source>
</evidence>
<reference evidence="10 11" key="5">
    <citation type="journal article" date="1992" name="Mol. Microbiol.">
        <title>Subtelomeric expression regions of Borrelia hermsii linear plasmids are highly polymorphic.</title>
        <authorList>
            <person name="Restrepo B.I."/>
            <person name="Kitten T."/>
            <person name="Carter C.J."/>
            <person name="Infante D."/>
            <person name="Barbour A.G."/>
        </authorList>
    </citation>
    <scope>NUCLEOTIDE SEQUENCE [LARGE SCALE GENOMIC DNA]</scope>
    <source>
        <strain evidence="10 11">HS1</strain>
    </source>
</reference>
<sequence>MSIVFLIAIVSVSSALVTALTAELSIIFFASALAASLGPANLPPLAIALNTIPPAITTSFLLASTAATAALLEANFIASPLSLTIACKMSAPVTAPIAFAASVADFFAFSAVPALAEANNFPASPSPALPPILAVLPSLAFLSSPAPAFPLSLSTISTIDLIPFTSLSTSVPTVPASAPAPPAATLAIGSLASVPIASLAVFAPSIILSSVVVIKYFNDIEKIMNTVKKKLQDEVAKNDNYVKVKEVVDKFVADVLDKIAVGAKEAAKGATGDDKIGNATSAGHGAIPASKDSVVFLVKGIKTLVEVVLKRMRGGCRSY</sequence>
<keyword evidence="10" id="KW-0614">Plasmid</keyword>
<keyword evidence="9" id="KW-0812">Transmembrane</keyword>
<reference evidence="10 11" key="4">
    <citation type="journal article" date="1991" name="Mol. Microbiol.">
        <title>Variable antigen genes of the relapsing fever agent Borrelia hermsii are activated by promoter addition.</title>
        <authorList>
            <person name="Barbour A.G."/>
            <person name="Burman N."/>
            <person name="Carter C.J."/>
            <person name="Kitten T."/>
            <person name="Bergstroem S."/>
        </authorList>
    </citation>
    <scope>NUCLEOTIDE SEQUENCE [LARGE SCALE GENOMIC DNA]</scope>
    <source>
        <strain evidence="10 11">HS1</strain>
    </source>
</reference>
<feature type="transmembrane region" description="Helical" evidence="9">
    <location>
        <begin position="93"/>
        <end position="116"/>
    </location>
</feature>
<comment type="subcellular location">
    <subcellularLocation>
        <location evidence="2 8">Cell outer membrane</location>
        <topology evidence="2 8">Lipid-anchor</topology>
    </subcellularLocation>
</comment>
<keyword evidence="5 8" id="KW-0564">Palmitate</keyword>
<evidence type="ECO:0000256" key="7">
    <source>
        <dbReference type="ARBA" id="ARBA00023288"/>
    </source>
</evidence>
<proteinExistence type="predicted"/>
<keyword evidence="11" id="KW-1185">Reference proteome</keyword>
<dbReference type="SUPFAM" id="SSF74748">
    <property type="entry name" value="Variable surface antigen VlsE"/>
    <property type="match status" value="1"/>
</dbReference>
<keyword evidence="7 8" id="KW-0449">Lipoprotein</keyword>
<reference evidence="10 11" key="2">
    <citation type="journal article" date="1990" name="Proc. Natl. Acad. Sci. U.S.A.">
        <title>Juxtaposition of expressed variable antigen genes with a conserved telomere in the bacterium Borrelia hermsii.</title>
        <authorList>
            <person name="Kitten T."/>
            <person name="Barbour A.G."/>
        </authorList>
    </citation>
    <scope>NUCLEOTIDE SEQUENCE [LARGE SCALE GENOMIC DNA]</scope>
    <source>
        <strain evidence="10 11">HS1</strain>
    </source>
</reference>
<keyword evidence="9" id="KW-1133">Transmembrane helix</keyword>
<geneLocation type="plasmid" evidence="10 11">
    <name>lpE27</name>
</geneLocation>
<evidence type="ECO:0000256" key="3">
    <source>
        <dbReference type="ARBA" id="ARBA00022729"/>
    </source>
</evidence>
<reference evidence="10 11" key="1">
    <citation type="journal article" date="1990" name="Mol. Microbiol.">
        <title>The variable antigens Vmp7 and Vmp21 of the relapsing fever bacterium Borrelia hermsii are structurally analogous to the VSG proteins of the African trypanosome.</title>
        <authorList>
            <person name="Burman N."/>
            <person name="Bergstroem S."/>
            <person name="Restrepo B.I."/>
            <person name="Barbour A.G."/>
        </authorList>
    </citation>
    <scope>NUCLEOTIDE SEQUENCE [LARGE SCALE GENOMIC DNA]</scope>
    <source>
        <strain evidence="10 11">HS1</strain>
    </source>
</reference>
<reference evidence="10 11" key="3">
    <citation type="journal article" date="1991" name="Infect. Immun.">
        <title>Tandem insertion sequence-like elements define the expression site for variable antigen genes of Borrelia hermsii.</title>
        <authorList>
            <person name="Barbour A.G."/>
            <person name="Carter C.J."/>
            <person name="Burman N."/>
            <person name="Freitag C.S."/>
            <person name="Garon C.F."/>
            <person name="Bergstrom S."/>
        </authorList>
    </citation>
    <scope>NUCLEOTIDE SEQUENCE [LARGE SCALE GENOMIC DNA]</scope>
    <source>
        <strain evidence="10 11">HS1</strain>
    </source>
</reference>
<evidence type="ECO:0000256" key="1">
    <source>
        <dbReference type="ARBA" id="ARBA00003932"/>
    </source>
</evidence>
<protein>
    <recommendedName>
        <fullName evidence="8">Variable large protein</fullName>
    </recommendedName>
</protein>
<comment type="function">
    <text evidence="1 8">The Vlp and Vsp proteins are antigenically distinct proteins, only one vlp or vsp gene is transcriptionally active at any one time. Switching between these genes is a mechanism of host immune response evasion.</text>
</comment>
<feature type="transmembrane region" description="Helical" evidence="9">
    <location>
        <begin position="186"/>
        <end position="214"/>
    </location>
</feature>
<evidence type="ECO:0000256" key="4">
    <source>
        <dbReference type="ARBA" id="ARBA00023136"/>
    </source>
</evidence>
<evidence type="ECO:0000256" key="2">
    <source>
        <dbReference type="ARBA" id="ARBA00004459"/>
    </source>
</evidence>
<keyword evidence="3" id="KW-0732">Signal</keyword>
<dbReference type="EMBL" id="CP014871">
    <property type="protein sequence ID" value="ANA43908.1"/>
    <property type="molecule type" value="Genomic_DNA"/>
</dbReference>
<dbReference type="InterPro" id="IPR000680">
    <property type="entry name" value="Borrelia_lipo"/>
</dbReference>
<evidence type="ECO:0000313" key="10">
    <source>
        <dbReference type="EMBL" id="ANA43908.1"/>
    </source>
</evidence>
<feature type="transmembrane region" description="Helical" evidence="9">
    <location>
        <begin position="58"/>
        <end position="81"/>
    </location>
</feature>
<dbReference type="Proteomes" id="UP000078430">
    <property type="component" value="Plasmid lpE27"/>
</dbReference>
<keyword evidence="4 8" id="KW-0472">Membrane</keyword>
<reference evidence="10 11" key="7">
    <citation type="journal article" date="1999" name="Mol. Microbiol.">
        <title>The extended promoters for two outer membrane lipoprotein genes of Borrelia spp. uniquely include a T-rich region.</title>
        <authorList>
            <person name="Sohaskey C.D."/>
            <person name="Zuckert W.R."/>
            <person name="Barbour A.G."/>
        </authorList>
    </citation>
    <scope>NUCLEOTIDE SEQUENCE [LARGE SCALE GENOMIC DNA]</scope>
    <source>
        <strain evidence="10 11">HS1</strain>
    </source>
</reference>
<dbReference type="Pfam" id="PF00921">
    <property type="entry name" value="Lipoprotein_2"/>
    <property type="match status" value="1"/>
</dbReference>
<evidence type="ECO:0000256" key="8">
    <source>
        <dbReference type="RuleBase" id="RU363105"/>
    </source>
</evidence>
<gene>
    <name evidence="10" type="primary">vlpC35</name>
    <name evidence="10" type="ORF">AXX13_E19</name>
</gene>
<reference evidence="10 11" key="8">
    <citation type="journal article" date="2006" name="Mol. Microbiol.">
        <title>Antigenic variation by Borrelia hermsii occurs through recombination between extragenic repetitive elements on linear plasmids.</title>
        <authorList>
            <person name="Dai Q."/>
            <person name="Restrepo B.I."/>
            <person name="Porcella S.F."/>
            <person name="Raffel S.J."/>
            <person name="Schwan T.G."/>
            <person name="Barbour A.G."/>
        </authorList>
    </citation>
    <scope>NUCLEOTIDE SEQUENCE [LARGE SCALE GENOMIC DNA]</scope>
    <source>
        <strain evidence="10 11">HS1</strain>
    </source>
</reference>
<name>A0ABN4NXX8_BORHE</name>
<evidence type="ECO:0000256" key="6">
    <source>
        <dbReference type="ARBA" id="ARBA00023237"/>
    </source>
</evidence>
<accession>A0ABN4NXX8</accession>
<keyword evidence="6 8" id="KW-0998">Cell outer membrane</keyword>
<reference evidence="10 11" key="9">
    <citation type="journal article" date="2016" name="Genome Announc.">
        <title>Chromosome and Plasmids of the Tick-Borne Relapsing Fever Agent Borrelia hermsii.</title>
        <authorList>
            <person name="Barbour A.G."/>
        </authorList>
    </citation>
    <scope>NUCLEOTIDE SEQUENCE [LARGE SCALE GENOMIC DNA]</scope>
    <source>
        <strain evidence="10 11">HS1</strain>
    </source>
</reference>
<evidence type="ECO:0000256" key="9">
    <source>
        <dbReference type="SAM" id="Phobius"/>
    </source>
</evidence>
<reference evidence="10 11" key="6">
    <citation type="journal article" date="1994" name="Mol. Microbiol.">
        <title>Activation of a vmp pseudogene in Borrelia hermsii: an alternate mechanism of antigenic variation during relapsing fever.</title>
        <authorList>
            <person name="Restrepo B.I."/>
            <person name="Carter C.J."/>
            <person name="Barbour A.G."/>
        </authorList>
    </citation>
    <scope>NUCLEOTIDE SEQUENCE [LARGE SCALE GENOMIC DNA]</scope>
    <source>
        <strain evidence="10 11">HS1</strain>
    </source>
</reference>
<evidence type="ECO:0000256" key="5">
    <source>
        <dbReference type="ARBA" id="ARBA00023139"/>
    </source>
</evidence>